<feature type="domain" description="CATSPERD beta-propeller" evidence="20">
    <location>
        <begin position="1"/>
        <end position="160"/>
    </location>
</feature>
<dbReference type="GO" id="GO:0036128">
    <property type="term" value="C:CatSper complex"/>
    <property type="evidence" value="ECO:0007669"/>
    <property type="project" value="InterPro"/>
</dbReference>
<evidence type="ECO:0000256" key="10">
    <source>
        <dbReference type="ARBA" id="ARBA00023069"/>
    </source>
</evidence>
<evidence type="ECO:0000256" key="16">
    <source>
        <dbReference type="ARBA" id="ARBA00040129"/>
    </source>
</evidence>
<dbReference type="EMBL" id="JBBHLL010000839">
    <property type="protein sequence ID" value="KAK7797411.1"/>
    <property type="molecule type" value="Genomic_DNA"/>
</dbReference>
<evidence type="ECO:0000256" key="13">
    <source>
        <dbReference type="ARBA" id="ARBA00023180"/>
    </source>
</evidence>
<keyword evidence="13" id="KW-0325">Glycoprotein</keyword>
<evidence type="ECO:0000256" key="2">
    <source>
        <dbReference type="ARBA" id="ARBA00022473"/>
    </source>
</evidence>
<evidence type="ECO:0000256" key="12">
    <source>
        <dbReference type="ARBA" id="ARBA00023157"/>
    </source>
</evidence>
<dbReference type="InterPro" id="IPR053813">
    <property type="entry name" value="CATSPERD_beta-prop"/>
</dbReference>
<keyword evidence="24" id="KW-1185">Reference proteome</keyword>
<evidence type="ECO:0000256" key="8">
    <source>
        <dbReference type="ARBA" id="ARBA00022871"/>
    </source>
</evidence>
<feature type="non-terminal residue" evidence="23">
    <location>
        <position position="1"/>
    </location>
</feature>
<evidence type="ECO:0000256" key="6">
    <source>
        <dbReference type="ARBA" id="ARBA00022782"/>
    </source>
</evidence>
<evidence type="ECO:0000313" key="23">
    <source>
        <dbReference type="EMBL" id="KAK7797411.1"/>
    </source>
</evidence>
<dbReference type="AlphaFoldDB" id="A0AAW0H4G7"/>
<evidence type="ECO:0000256" key="3">
    <source>
        <dbReference type="ARBA" id="ARBA00022475"/>
    </source>
</evidence>
<dbReference type="GO" id="GO:0030317">
    <property type="term" value="P:flagellated sperm motility"/>
    <property type="evidence" value="ECO:0007669"/>
    <property type="project" value="TreeGrafter"/>
</dbReference>
<evidence type="ECO:0000256" key="4">
    <source>
        <dbReference type="ARBA" id="ARBA00022692"/>
    </source>
</evidence>
<name>A0AAW0H4G7_MYOGA</name>
<keyword evidence="8" id="KW-0744">Spermatogenesis</keyword>
<keyword evidence="10" id="KW-0969">Cilium</keyword>
<evidence type="ECO:0000256" key="19">
    <source>
        <dbReference type="SAM" id="Phobius"/>
    </source>
</evidence>
<evidence type="ECO:0000256" key="7">
    <source>
        <dbReference type="ARBA" id="ARBA00022846"/>
    </source>
</evidence>
<feature type="transmembrane region" description="Helical" evidence="19">
    <location>
        <begin position="474"/>
        <end position="492"/>
    </location>
</feature>
<keyword evidence="4 19" id="KW-0812">Transmembrane</keyword>
<feature type="non-terminal residue" evidence="23">
    <location>
        <position position="575"/>
    </location>
</feature>
<keyword evidence="12" id="KW-1015">Disulfide bond</keyword>
<sequence>VGILVVEGGLGTFHYLEHPLNHSAGIPFTYNEPLDVIIKPGQRGFLILYGQSSLLVSPNAGQIMQTVELWEGKRRLLSDISSTGFAIHSVASNIFELAVLTRNNNLYYGSQSYLQTPVIQLPNPPHWNDQTSISFTDTGMLEFLTPAYNPKLLVFDFEKCTVNVQAVLMDPKLEIEPCNVEVMESTMVNKVFTIDMNTKLDLSALIIPRRRKTPIPLVMVSNPHSLGFEAFISEFGNTLDGNIKHKLVIKQHSISSLTVDIADKTMACVDLKPLTTLISIGCDQTKKIIVQNKISACSMGILDPVVLQKNYTYTIEKEAYKPVSHKAEAQGNLHVYYQYKDLGCPRLVYYDKPWKPVVELWKDGVLEEIMNAEYVLREINGIITYSYSLTAATANCRSQPQNWSTVQAELDKGADRTTLWNRENYVSCHDDKDGKPLLWPEVEYQVLGGRTDNKVIFGQRNGIYTFFLSVVDPYYSYCSLNTVFSVYVYGALPMVMFPPVLSIVVLVVTMLLSIWLAYAIPKELNTEKGQCCKNFCSWLFLSCLKICNCFWLWGRLRRCLRSRKVKDQPGGLPSQ</sequence>
<dbReference type="Pfam" id="PF22850">
    <property type="entry name" value="CATSPERD-E_C"/>
    <property type="match status" value="1"/>
</dbReference>
<feature type="transmembrane region" description="Helical" evidence="19">
    <location>
        <begin position="499"/>
        <end position="518"/>
    </location>
</feature>
<keyword evidence="6" id="KW-0221">Differentiation</keyword>
<evidence type="ECO:0000256" key="9">
    <source>
        <dbReference type="ARBA" id="ARBA00022989"/>
    </source>
</evidence>
<evidence type="ECO:0000259" key="20">
    <source>
        <dbReference type="Pfam" id="PF15020"/>
    </source>
</evidence>
<evidence type="ECO:0000313" key="24">
    <source>
        <dbReference type="Proteomes" id="UP001488838"/>
    </source>
</evidence>
<accession>A0AAW0H4G7</accession>
<evidence type="ECO:0000256" key="11">
    <source>
        <dbReference type="ARBA" id="ARBA00023136"/>
    </source>
</evidence>
<dbReference type="GO" id="GO:0048240">
    <property type="term" value="P:sperm capacitation"/>
    <property type="evidence" value="ECO:0007669"/>
    <property type="project" value="TreeGrafter"/>
</dbReference>
<evidence type="ECO:0000256" key="15">
    <source>
        <dbReference type="ARBA" id="ARBA00037793"/>
    </source>
</evidence>
<keyword evidence="3" id="KW-1003">Cell membrane</keyword>
<feature type="domain" description="CATSPERD/E C-terminal" evidence="21">
    <location>
        <begin position="310"/>
        <end position="528"/>
    </location>
</feature>
<reference evidence="23 24" key="1">
    <citation type="journal article" date="2023" name="bioRxiv">
        <title>Conserved and derived expression patterns and positive selection on dental genes reveal complex evolutionary context of ever-growing rodent molars.</title>
        <authorList>
            <person name="Calamari Z.T."/>
            <person name="Song A."/>
            <person name="Cohen E."/>
            <person name="Akter M."/>
            <person name="Roy R.D."/>
            <person name="Hallikas O."/>
            <person name="Christensen M.M."/>
            <person name="Li P."/>
            <person name="Marangoni P."/>
            <person name="Jernvall J."/>
            <person name="Klein O.D."/>
        </authorList>
    </citation>
    <scope>NUCLEOTIDE SEQUENCE [LARGE SCALE GENOMIC DNA]</scope>
    <source>
        <strain evidence="23">V071</strain>
    </source>
</reference>
<comment type="function">
    <text evidence="18">Auxiliary component of the CatSper complex, a complex involved in sperm cell hyperactivation. Sperm cell hyperactivation is needed for sperm motility which is essential late in the preparation of sperm for fertilization. Required for CATSPER1 stability before intraflagellar transport and/or incorporation of the CatSper complex channel into the flagellar membrane.</text>
</comment>
<evidence type="ECO:0000256" key="18">
    <source>
        <dbReference type="ARBA" id="ARBA00046028"/>
    </source>
</evidence>
<dbReference type="Proteomes" id="UP001488838">
    <property type="component" value="Unassembled WGS sequence"/>
</dbReference>
<keyword evidence="14" id="KW-0966">Cell projection</keyword>
<dbReference type="Pfam" id="PF23747">
    <property type="entry name" value="Ig-like_CATSPERD"/>
    <property type="match status" value="1"/>
</dbReference>
<evidence type="ECO:0000259" key="21">
    <source>
        <dbReference type="Pfam" id="PF22850"/>
    </source>
</evidence>
<evidence type="ECO:0000256" key="5">
    <source>
        <dbReference type="ARBA" id="ARBA00022729"/>
    </source>
</evidence>
<dbReference type="GO" id="GO:0097228">
    <property type="term" value="C:sperm principal piece"/>
    <property type="evidence" value="ECO:0007669"/>
    <property type="project" value="TreeGrafter"/>
</dbReference>
<dbReference type="PANTHER" id="PTHR33722">
    <property type="entry name" value="CATION CHANNEL SPERM-ASSOCIATED PROTEIN SUBUNIT DELTA-RELATED"/>
    <property type="match status" value="1"/>
</dbReference>
<evidence type="ECO:0000256" key="17">
    <source>
        <dbReference type="ARBA" id="ARBA00041424"/>
    </source>
</evidence>
<keyword evidence="2" id="KW-0217">Developmental protein</keyword>
<protein>
    <recommendedName>
        <fullName evidence="16">Cation channel sperm-associated auxiliary subunit delta</fullName>
    </recommendedName>
    <alternativeName>
        <fullName evidence="17">Transmembrane protein 146</fullName>
    </alternativeName>
</protein>
<dbReference type="Pfam" id="PF15020">
    <property type="entry name" value="Beta-prop_CATSPERD"/>
    <property type="match status" value="1"/>
</dbReference>
<dbReference type="InterPro" id="IPR028751">
    <property type="entry name" value="CATSPERD/E"/>
</dbReference>
<keyword evidence="5" id="KW-0732">Signal</keyword>
<evidence type="ECO:0000256" key="1">
    <source>
        <dbReference type="ARBA" id="ARBA00010246"/>
    </source>
</evidence>
<comment type="subcellular location">
    <subcellularLocation>
        <location evidence="15">Cell projection</location>
        <location evidence="15">Cilium</location>
        <location evidence="15">Flagellum membrane</location>
        <topology evidence="15">Single-pass type I membrane protein</topology>
    </subcellularLocation>
</comment>
<dbReference type="InterPro" id="IPR055451">
    <property type="entry name" value="Ig-like_CATSPERD"/>
</dbReference>
<dbReference type="InterPro" id="IPR053814">
    <property type="entry name" value="CATSPERD/E_C"/>
</dbReference>
<evidence type="ECO:0000259" key="22">
    <source>
        <dbReference type="Pfam" id="PF23747"/>
    </source>
</evidence>
<gene>
    <name evidence="23" type="ORF">U0070_025934</name>
</gene>
<dbReference type="PANTHER" id="PTHR33722:SF1">
    <property type="entry name" value="CATION CHANNEL SPERM-ASSOCIATED AUXILIARY SUBUNIT DELTA"/>
    <property type="match status" value="1"/>
</dbReference>
<evidence type="ECO:0000256" key="14">
    <source>
        <dbReference type="ARBA" id="ARBA00023273"/>
    </source>
</evidence>
<keyword evidence="9 19" id="KW-1133">Transmembrane helix</keyword>
<feature type="transmembrane region" description="Helical" evidence="19">
    <location>
        <begin position="538"/>
        <end position="556"/>
    </location>
</feature>
<comment type="caution">
    <text evidence="23">The sequence shown here is derived from an EMBL/GenBank/DDBJ whole genome shotgun (WGS) entry which is preliminary data.</text>
</comment>
<organism evidence="23 24">
    <name type="scientific">Myodes glareolus</name>
    <name type="common">Bank vole</name>
    <name type="synonym">Clethrionomys glareolus</name>
    <dbReference type="NCBI Taxonomy" id="447135"/>
    <lineage>
        <taxon>Eukaryota</taxon>
        <taxon>Metazoa</taxon>
        <taxon>Chordata</taxon>
        <taxon>Craniata</taxon>
        <taxon>Vertebrata</taxon>
        <taxon>Euteleostomi</taxon>
        <taxon>Mammalia</taxon>
        <taxon>Eutheria</taxon>
        <taxon>Euarchontoglires</taxon>
        <taxon>Glires</taxon>
        <taxon>Rodentia</taxon>
        <taxon>Myomorpha</taxon>
        <taxon>Muroidea</taxon>
        <taxon>Cricetidae</taxon>
        <taxon>Arvicolinae</taxon>
        <taxon>Myodes</taxon>
    </lineage>
</organism>
<keyword evidence="11 19" id="KW-0472">Membrane</keyword>
<proteinExistence type="inferred from homology"/>
<feature type="domain" description="CATSPERD Ig-like" evidence="22">
    <location>
        <begin position="180"/>
        <end position="250"/>
    </location>
</feature>
<keyword evidence="7" id="KW-0282">Flagellum</keyword>
<comment type="similarity">
    <text evidence="1">Belongs to the CATSPERD family.</text>
</comment>